<feature type="compositionally biased region" description="Polar residues" evidence="1">
    <location>
        <begin position="485"/>
        <end position="501"/>
    </location>
</feature>
<feature type="compositionally biased region" description="Polar residues" evidence="1">
    <location>
        <begin position="362"/>
        <end position="382"/>
    </location>
</feature>
<feature type="compositionally biased region" description="Low complexity" evidence="1">
    <location>
        <begin position="547"/>
        <end position="576"/>
    </location>
</feature>
<feature type="compositionally biased region" description="Low complexity" evidence="1">
    <location>
        <begin position="441"/>
        <end position="454"/>
    </location>
</feature>
<accession>A0A6P6S0C0</accession>
<evidence type="ECO:0000256" key="1">
    <source>
        <dbReference type="SAM" id="MobiDB-lite"/>
    </source>
</evidence>
<feature type="region of interest" description="Disordered" evidence="1">
    <location>
        <begin position="303"/>
        <end position="327"/>
    </location>
</feature>
<proteinExistence type="predicted"/>
<feature type="region of interest" description="Disordered" evidence="1">
    <location>
        <begin position="106"/>
        <end position="126"/>
    </location>
</feature>
<dbReference type="GeneID" id="34623618"/>
<feature type="region of interest" description="Disordered" evidence="1">
    <location>
        <begin position="1083"/>
        <end position="1142"/>
    </location>
</feature>
<gene>
    <name evidence="3" type="primary">LOC34623618</name>
</gene>
<sequence length="1745" mass="181583">MAESASSCRGPPGAPYASSCNPVAFSSVKSHGTVWRANLTKAAAFCTTVASATLSRDGRQLALCDGSTLLTLDVAAAANSEAAAPYRGSLASPVGLLRVSECPAAAVSPPKSSPTEAHGEGLVRGPSQVQQTVRQMLTATHTLDQNRRVHCICWLPPFPISEFTQPALRGPSGISRRCIAGLRGDACRCLAVTTRDGSVSLWLHKEKELPLPQALTLAVDLGAAWRQYNSVETSHQRLLAGPLVHSWHCVLSTAQQGSNGGHHCVLNPFRVSLSSCGAAAGLEDPLVAAPAVALCCPCPRNRPQQKDAAGRQPDVSRISNSAAASSRGTDTLTGYGVFSGSLVAVASRSFIALFLVSGSRMSHSTCESSPAVDSTSNTNTLSGLRKGKMGPSPPGDPCEPAPSRLKYQYPAAPKRSLSISKALEKQEDDVGLGRRPRRAATTRARAAVSAALSAEQCSDAEATAQQPVGSQRGGRGRNHAARSGVRTSFSHDTGPPSSVTDNGEAPVVESPRGRVRGAAVSGEGKGPRQGGTRKGTLRRKKRQKETSGSSASSPSFVGSDPPSSSSSSASLTESSSVEIGDSDSGEDADSKAPPRKRKQETQSVQVSRKRAVAAAAAAAAAAESSGGASSKLTAEAEQRQQRWRRAAGAAVQVGDLERASATAGLLQPLLLTVLAIPRPDSARSNDSDSTSHDCEWASPSPPLLGVITDLAVSRIHVRRVHVAGATQVPSGSLRQTEISECFTGEAPNLSNDATEQSSSSEGTATCCSCQVFAALSSGAMWSFGCAFELWATQRETLSPTAVGGHSDTEFVIGAVTAAEPQLLFPSVGIPSGFLQLADISDALLSVEDTGHISSAAAPADRGQASVMPSSLLPIHQQGQDDALLSSWQVAAAICGSRLRVALIRRSAAPAAGNGSDGRSSTLTPHPVVARAEASVFALGFQRGLEGPIVGLSILPQVPLDLAAAAAQQVPALRREGRSFLLLLAALQKGGLLPFVLYPDCGAETLGSSNSSSCSASIKSIGKGAPWVLQPLSPLTSPHRTGRIEDLLMPRAAYSFRPLAPNASSPDILLAALATAKATSAVIPPSAGGEAATPRRCEQQPQSNGFSALETQHQQQQRQWQQLETRKDNWAEDGDPSSTLCPPSVRARRVHNLLSRRLLALMPSQCGALLFLVVQQNDVHLQLAVAPLTVSPAVVALHSLKTHLLELLETAGAVGLSQPERGASEPLCAFRKGKELNEDSSAVASAASVARCCVDAQGLWALHLALRGPFQRPPNPGRPASRASGEKGGPGSETPSKRRSGKETLPREWLSDEEELSAASDEKDPTLGAAHVERISGLPSSSGILGSPGAPSGSAKELSSHSAAATAVSLRELFWNKHAESSHIVRPEGFSGTPAAVRSVLRRIWGESLQGEPAALAQFDIGDGPLGRQAILLLLQHLRAVSACLMPPHSFSASASLLRKAPPSPQRLASLVLSQAPVVEAELPERFSREEPLNGSSCDFEEATAPGQASWRCVSSPPQVITVQDANVQEFLSDAAWWVSPQGVAAAAARKHGEAVLPACPLCNEEGCKSSDSFRCYVCLAYGHRFPACAQCLRCLFTGGKGCAGSPLPHIARSSALAAGGGRAASKLTESGATGHNLSFFYCLLCGAFVCGGELPEPGASQGCGWAPEDAACARSGRCCPLCRGVLRLASVAECWRSRPLAVPRDLSPPGPWGPHSGVAVGVVPVHTAAKNELQRREGSFPVTPL</sequence>
<keyword evidence="2" id="KW-1185">Reference proteome</keyword>
<feature type="compositionally biased region" description="Pro residues" evidence="1">
    <location>
        <begin position="391"/>
        <end position="400"/>
    </location>
</feature>
<evidence type="ECO:0000313" key="2">
    <source>
        <dbReference type="Proteomes" id="UP000515125"/>
    </source>
</evidence>
<reference evidence="3" key="1">
    <citation type="submission" date="2025-08" db="UniProtKB">
        <authorList>
            <consortium name="RefSeq"/>
        </authorList>
    </citation>
    <scope>IDENTIFICATION</scope>
</reference>
<dbReference type="RefSeq" id="XP_026193234.1">
    <property type="nucleotide sequence ID" value="XM_026337449.1"/>
</dbReference>
<protein>
    <submittedName>
        <fullName evidence="3">Uncharacterized protein LOC34623618</fullName>
    </submittedName>
</protein>
<dbReference type="OrthoDB" id="10625655at2759"/>
<feature type="compositionally biased region" description="Low complexity" evidence="1">
    <location>
        <begin position="1337"/>
        <end position="1354"/>
    </location>
</feature>
<feature type="compositionally biased region" description="Basic and acidic residues" evidence="1">
    <location>
        <begin position="1300"/>
        <end position="1309"/>
    </location>
</feature>
<feature type="region of interest" description="Disordered" evidence="1">
    <location>
        <begin position="362"/>
        <end position="405"/>
    </location>
</feature>
<feature type="region of interest" description="Disordered" evidence="1">
    <location>
        <begin position="1337"/>
        <end position="1357"/>
    </location>
</feature>
<organism evidence="2 3">
    <name type="scientific">Cyclospora cayetanensis</name>
    <dbReference type="NCBI Taxonomy" id="88456"/>
    <lineage>
        <taxon>Eukaryota</taxon>
        <taxon>Sar</taxon>
        <taxon>Alveolata</taxon>
        <taxon>Apicomplexa</taxon>
        <taxon>Conoidasida</taxon>
        <taxon>Coccidia</taxon>
        <taxon>Eucoccidiorida</taxon>
        <taxon>Eimeriorina</taxon>
        <taxon>Eimeriidae</taxon>
        <taxon>Cyclospora</taxon>
    </lineage>
</organism>
<feature type="compositionally biased region" description="Polar residues" evidence="1">
    <location>
        <begin position="1098"/>
        <end position="1110"/>
    </location>
</feature>
<feature type="compositionally biased region" description="Low complexity" evidence="1">
    <location>
        <begin position="1111"/>
        <end position="1121"/>
    </location>
</feature>
<feature type="compositionally biased region" description="Gly residues" evidence="1">
    <location>
        <begin position="523"/>
        <end position="533"/>
    </location>
</feature>
<name>A0A6P6S0C0_9EIME</name>
<feature type="region of interest" description="Disordered" evidence="1">
    <location>
        <begin position="421"/>
        <end position="609"/>
    </location>
</feature>
<evidence type="ECO:0000313" key="3">
    <source>
        <dbReference type="RefSeq" id="XP_026193234.1"/>
    </source>
</evidence>
<dbReference type="Proteomes" id="UP000515125">
    <property type="component" value="Unplaced"/>
</dbReference>
<feature type="region of interest" description="Disordered" evidence="1">
    <location>
        <begin position="1269"/>
        <end position="1324"/>
    </location>
</feature>